<feature type="region of interest" description="Disordered" evidence="1">
    <location>
        <begin position="616"/>
        <end position="651"/>
    </location>
</feature>
<feature type="region of interest" description="Disordered" evidence="1">
    <location>
        <begin position="173"/>
        <end position="264"/>
    </location>
</feature>
<feature type="compositionally biased region" description="Polar residues" evidence="1">
    <location>
        <begin position="1"/>
        <end position="11"/>
    </location>
</feature>
<gene>
    <name evidence="3" type="ORF">APAL1065_LOCUS15943</name>
</gene>
<protein>
    <recommendedName>
        <fullName evidence="2">Helicase-associated domain-containing protein</fullName>
    </recommendedName>
</protein>
<feature type="compositionally biased region" description="Acidic residues" evidence="1">
    <location>
        <begin position="619"/>
        <end position="630"/>
    </location>
</feature>
<feature type="domain" description="Helicase-associated" evidence="2">
    <location>
        <begin position="103"/>
        <end position="169"/>
    </location>
</feature>
<feature type="region of interest" description="Disordered" evidence="1">
    <location>
        <begin position="868"/>
        <end position="887"/>
    </location>
</feature>
<evidence type="ECO:0000259" key="2">
    <source>
        <dbReference type="Pfam" id="PF03457"/>
    </source>
</evidence>
<accession>A0A7S2YFV4</accession>
<sequence>MADLPPTSSTNPKKKNKVPWSQRLELLHSHINPKTGQVRLSASHVDSSTQFPLGAWWHSIQTQGPTALTAAQRRDFKAAGIPLPVTTNNKKKSKAPPPPPSCWDEWFQLLVDYQSEYYHCSPPTDLIYRNQPLGAWAASMRRAYSSQKQTGSQKVMTPAQVARLKAIGFKWRVTGSNPQGDSETTAAAPSRNKEIEKKKKKTSKKATTVTTVKAPAEPKASKATSRPPDSAKKSDSNVDDNGDDADTTNNNNNKKKRQRGTSSKPVTWDEWFELLLAYQKEKHHLSPSNKELFRGRKLGNWVSNQRQAFSRFQRGIVGVSSKMSETRVARLDEIGFVWRRREQLLEQQQAAAAQSKGDDAPVAISSASSASENSDSESKPVEAPKKKKMSHSEKPAKVSSKSTSPYKSKSTEASKPVTAKATGTRSRSTSPKTTSAEKKTAPAKKATVKKAIPSSSSVPTPSKTSVITTSHKSSKRSRSKSPVPVPKAKSAISVTAVTQDATEDAVETPRTVSLKKRKQITPVNTETAEIFQHPETFLKVYPVDDLCAAGAQVLSRLRATPLWEGVALDDLPANVECDLGHGDFRLESKLDDAAAAMNLVSLMNCPVVFNTTTTTSTAMEEDPEEEEEMEAPPPTAPPPAPATPDLMTPPGELPWKEKVAALRRYLATHGNLDLPKKYLDPVTGYDIADWAQALVKQSLPPHHVLELDAMGIIWTNNETNKDISQKMPWESWFELLMDFRRVHHHSSPGHAVVFRGKNLGRWASNQRNAYSRQQRGKEGKNASIPPERVVRLNAIGFVWKLGKACARGGLPTAEANTVTPIPEVTVPQTEEAVPSRKKMRFTKRGAIEDGEDINDDNLSTTSSVTELTAATASTTQESSSSGFHPNSDAEKAAALATISPADVSAVMNELAAVALSELNPTAPPPAKRAKTAEEMAHEQLQEAATAALLHQYELRQALANQALANAFLPSPYSNAYGLSDPTAANLLHQYYTGAGLGLPNHNSHHHLLAGYHSHPDLYGLLGTSTGTSGEEDEDSVAPPPPPPFAANALLQRTTEDGYACNPDRAVQFGGKQAIVRSFY</sequence>
<feature type="compositionally biased region" description="Acidic residues" evidence="1">
    <location>
        <begin position="237"/>
        <end position="246"/>
    </location>
</feature>
<evidence type="ECO:0000256" key="1">
    <source>
        <dbReference type="SAM" id="MobiDB-lite"/>
    </source>
</evidence>
<feature type="compositionally biased region" description="Low complexity" evidence="1">
    <location>
        <begin position="868"/>
        <end position="881"/>
    </location>
</feature>
<dbReference type="EMBL" id="HBHT01023753">
    <property type="protein sequence ID" value="CAD9974634.1"/>
    <property type="molecule type" value="Transcribed_RNA"/>
</dbReference>
<reference evidence="3" key="1">
    <citation type="submission" date="2021-01" db="EMBL/GenBank/DDBJ databases">
        <authorList>
            <person name="Corre E."/>
            <person name="Pelletier E."/>
            <person name="Niang G."/>
            <person name="Scheremetjew M."/>
            <person name="Finn R."/>
            <person name="Kale V."/>
            <person name="Holt S."/>
            <person name="Cochrane G."/>
            <person name="Meng A."/>
            <person name="Brown T."/>
            <person name="Cohen L."/>
        </authorList>
    </citation>
    <scope>NUCLEOTIDE SEQUENCE</scope>
    <source>
        <strain evidence="3">CCMP125</strain>
    </source>
</reference>
<feature type="compositionally biased region" description="Low complexity" evidence="1">
    <location>
        <begin position="397"/>
        <end position="408"/>
    </location>
</feature>
<dbReference type="PANTHER" id="PTHR33418:SF1">
    <property type="entry name" value="HELICASE-ASSOCIATED DOMAIN-CONTAINING PROTEIN"/>
    <property type="match status" value="1"/>
</dbReference>
<feature type="domain" description="Helicase-associated" evidence="2">
    <location>
        <begin position="728"/>
        <end position="797"/>
    </location>
</feature>
<feature type="compositionally biased region" description="Low complexity" evidence="1">
    <location>
        <begin position="480"/>
        <end position="491"/>
    </location>
</feature>
<dbReference type="Pfam" id="PF03457">
    <property type="entry name" value="HA"/>
    <property type="match status" value="3"/>
</dbReference>
<organism evidence="3">
    <name type="scientific">Entomoneis paludosa</name>
    <dbReference type="NCBI Taxonomy" id="265537"/>
    <lineage>
        <taxon>Eukaryota</taxon>
        <taxon>Sar</taxon>
        <taxon>Stramenopiles</taxon>
        <taxon>Ochrophyta</taxon>
        <taxon>Bacillariophyta</taxon>
        <taxon>Bacillariophyceae</taxon>
        <taxon>Bacillariophycidae</taxon>
        <taxon>Entomoneidaceae</taxon>
        <taxon>Entomoneis</taxon>
    </lineage>
</organism>
<feature type="region of interest" description="Disordered" evidence="1">
    <location>
        <begin position="1021"/>
        <end position="1045"/>
    </location>
</feature>
<dbReference type="PANTHER" id="PTHR33418">
    <property type="entry name" value="HELICASE-ASSOCIATED"/>
    <property type="match status" value="1"/>
</dbReference>
<feature type="compositionally biased region" description="Basic and acidic residues" evidence="1">
    <location>
        <begin position="376"/>
        <end position="396"/>
    </location>
</feature>
<dbReference type="Gene3D" id="6.10.140.530">
    <property type="match status" value="3"/>
</dbReference>
<feature type="compositionally biased region" description="Low complexity" evidence="1">
    <location>
        <begin position="422"/>
        <end position="434"/>
    </location>
</feature>
<feature type="domain" description="Helicase-associated" evidence="2">
    <location>
        <begin position="266"/>
        <end position="336"/>
    </location>
</feature>
<dbReference type="AlphaFoldDB" id="A0A7S2YFV4"/>
<feature type="compositionally biased region" description="Polar residues" evidence="1">
    <location>
        <begin position="174"/>
        <end position="187"/>
    </location>
</feature>
<feature type="region of interest" description="Disordered" evidence="1">
    <location>
        <begin position="1"/>
        <end position="21"/>
    </location>
</feature>
<feature type="compositionally biased region" description="Low complexity" evidence="1">
    <location>
        <begin position="443"/>
        <end position="470"/>
    </location>
</feature>
<dbReference type="InterPro" id="IPR005114">
    <property type="entry name" value="Helicase_assoc"/>
</dbReference>
<feature type="compositionally biased region" description="Pro residues" evidence="1">
    <location>
        <begin position="631"/>
        <end position="642"/>
    </location>
</feature>
<feature type="compositionally biased region" description="Low complexity" evidence="1">
    <location>
        <begin position="205"/>
        <end position="214"/>
    </location>
</feature>
<proteinExistence type="predicted"/>
<name>A0A7S2YFV4_9STRA</name>
<feature type="region of interest" description="Disordered" evidence="1">
    <location>
        <begin position="349"/>
        <end position="496"/>
    </location>
</feature>
<evidence type="ECO:0000313" key="3">
    <source>
        <dbReference type="EMBL" id="CAD9974634.1"/>
    </source>
</evidence>